<accession>A0A0K2SXJ5</accession>
<protein>
    <submittedName>
        <fullName evidence="1">Uncharacterized protein</fullName>
    </submittedName>
</protein>
<reference evidence="1" key="1">
    <citation type="submission" date="2014-05" db="EMBL/GenBank/DDBJ databases">
        <authorList>
            <person name="Chronopoulou M."/>
        </authorList>
    </citation>
    <scope>NUCLEOTIDE SEQUENCE</scope>
    <source>
        <tissue evidence="1">Whole organism</tissue>
    </source>
</reference>
<dbReference type="EMBL" id="HACA01001093">
    <property type="protein sequence ID" value="CDW18454.1"/>
    <property type="molecule type" value="Transcribed_RNA"/>
</dbReference>
<organism evidence="1">
    <name type="scientific">Lepeophtheirus salmonis</name>
    <name type="common">Salmon louse</name>
    <name type="synonym">Caligus salmonis</name>
    <dbReference type="NCBI Taxonomy" id="72036"/>
    <lineage>
        <taxon>Eukaryota</taxon>
        <taxon>Metazoa</taxon>
        <taxon>Ecdysozoa</taxon>
        <taxon>Arthropoda</taxon>
        <taxon>Crustacea</taxon>
        <taxon>Multicrustacea</taxon>
        <taxon>Hexanauplia</taxon>
        <taxon>Copepoda</taxon>
        <taxon>Siphonostomatoida</taxon>
        <taxon>Caligidae</taxon>
        <taxon>Lepeophtheirus</taxon>
    </lineage>
</organism>
<name>A0A0K2SXJ5_LEPSM</name>
<evidence type="ECO:0000313" key="1">
    <source>
        <dbReference type="EMBL" id="CDW18454.1"/>
    </source>
</evidence>
<proteinExistence type="predicted"/>
<dbReference type="AlphaFoldDB" id="A0A0K2SXJ5"/>
<sequence>MLTISVICMCSLFVTDEKVRRLLLCSAIFY</sequence>